<dbReference type="AlphaFoldDB" id="A0A139XQM3"/>
<reference evidence="4 5" key="1">
    <citation type="journal article" date="2016" name="Nat. Commun.">
        <title>Local admixture of amplified and diversified secreted pathogenesis determinants shapes mosaic Toxoplasma gondii genomes.</title>
        <authorList>
            <person name="Lorenzi H."/>
            <person name="Khan A."/>
            <person name="Behnke M.S."/>
            <person name="Namasivayam S."/>
            <person name="Swapna L.S."/>
            <person name="Hadjithomas M."/>
            <person name="Karamycheva S."/>
            <person name="Pinney D."/>
            <person name="Brunk B.P."/>
            <person name="Ajioka J.W."/>
            <person name="Ajzenberg D."/>
            <person name="Boothroyd J.C."/>
            <person name="Boyle J.P."/>
            <person name="Darde M.L."/>
            <person name="Diaz-Miranda M.A."/>
            <person name="Dubey J.P."/>
            <person name="Fritz H.M."/>
            <person name="Gennari S.M."/>
            <person name="Gregory B.D."/>
            <person name="Kim K."/>
            <person name="Saeij J.P."/>
            <person name="Su C."/>
            <person name="White M.W."/>
            <person name="Zhu X.Q."/>
            <person name="Howe D.K."/>
            <person name="Rosenthal B.M."/>
            <person name="Grigg M.E."/>
            <person name="Parkinson J."/>
            <person name="Liu L."/>
            <person name="Kissinger J.C."/>
            <person name="Roos D.S."/>
            <person name="Sibley L.D."/>
        </authorList>
    </citation>
    <scope>NUCLEOTIDE SEQUENCE [LARGE SCALE GENOMIC DNA]</scope>
    <source>
        <strain evidence="4 5">ARI</strain>
    </source>
</reference>
<dbReference type="GO" id="GO:0005634">
    <property type="term" value="C:nucleus"/>
    <property type="evidence" value="ECO:0007669"/>
    <property type="project" value="TreeGrafter"/>
</dbReference>
<dbReference type="Gene3D" id="3.40.50.12390">
    <property type="match status" value="2"/>
</dbReference>
<dbReference type="GO" id="GO:0003723">
    <property type="term" value="F:RNA binding"/>
    <property type="evidence" value="ECO:0007669"/>
    <property type="project" value="TreeGrafter"/>
</dbReference>
<sequence length="230" mass="26188">MGIGRFYRWLSERYPLINEKITQTSLPEFDNLYLDMNGILHTCSHGNSGGMLHTSEDAMWVDVFAALDLIISTVNPKKFLVLAADGVAPRAKMNQQRARRYRAAKDAAELARQKEEHRLLKMQRKQDKAAAKQEKNLSAPTPGGHFDSNCISPGTEFMAKFFRHLRFFCEKKLNEDARWKDLKVVLSGPDVPGEGEHKIMQFIRCAKSDPHTGRNVRHCLYGLDADLIML</sequence>
<proteinExistence type="inferred from homology"/>
<dbReference type="InterPro" id="IPR004859">
    <property type="entry name" value="Xrn1_N"/>
</dbReference>
<dbReference type="GO" id="GO:0000956">
    <property type="term" value="P:nuclear-transcribed mRNA catabolic process"/>
    <property type="evidence" value="ECO:0007669"/>
    <property type="project" value="TreeGrafter"/>
</dbReference>
<keyword evidence="4" id="KW-0378">Hydrolase</keyword>
<dbReference type="PANTHER" id="PTHR12341">
    <property type="entry name" value="5'-&gt;3' EXORIBONUCLEASE"/>
    <property type="match status" value="1"/>
</dbReference>
<evidence type="ECO:0000256" key="1">
    <source>
        <dbReference type="ARBA" id="ARBA00038299"/>
    </source>
</evidence>
<dbReference type="VEuPathDB" id="ToxoDB:TGARI_242830A"/>
<dbReference type="PANTHER" id="PTHR12341:SF7">
    <property type="entry name" value="5'-3' EXORIBONUCLEASE 1"/>
    <property type="match status" value="1"/>
</dbReference>
<gene>
    <name evidence="4" type="ORF">TGARI_242830A</name>
</gene>
<evidence type="ECO:0000256" key="2">
    <source>
        <dbReference type="SAM" id="MobiDB-lite"/>
    </source>
</evidence>
<accession>A0A139XQM3</accession>
<feature type="non-terminal residue" evidence="4">
    <location>
        <position position="230"/>
    </location>
</feature>
<evidence type="ECO:0000313" key="5">
    <source>
        <dbReference type="Proteomes" id="UP000074247"/>
    </source>
</evidence>
<feature type="compositionally biased region" description="Basic and acidic residues" evidence="2">
    <location>
        <begin position="123"/>
        <end position="135"/>
    </location>
</feature>
<comment type="similarity">
    <text evidence="1">Belongs to the 5'-3' exonuclease family.</text>
</comment>
<organism evidence="4 5">
    <name type="scientific">Toxoplasma gondii ARI</name>
    <dbReference type="NCBI Taxonomy" id="1074872"/>
    <lineage>
        <taxon>Eukaryota</taxon>
        <taxon>Sar</taxon>
        <taxon>Alveolata</taxon>
        <taxon>Apicomplexa</taxon>
        <taxon>Conoidasida</taxon>
        <taxon>Coccidia</taxon>
        <taxon>Eucoccidiorida</taxon>
        <taxon>Eimeriorina</taxon>
        <taxon>Sarcocystidae</taxon>
        <taxon>Toxoplasma</taxon>
    </lineage>
</organism>
<name>A0A139XQM3_TOXGO</name>
<dbReference type="InterPro" id="IPR027073">
    <property type="entry name" value="5_3_exoribonuclease"/>
</dbReference>
<keyword evidence="4" id="KW-0540">Nuclease</keyword>
<comment type="caution">
    <text evidence="4">The sequence shown here is derived from an EMBL/GenBank/DDBJ whole genome shotgun (WGS) entry which is preliminary data.</text>
</comment>
<feature type="region of interest" description="Disordered" evidence="2">
    <location>
        <begin position="123"/>
        <end position="144"/>
    </location>
</feature>
<dbReference type="GO" id="GO:0004534">
    <property type="term" value="F:5'-3' RNA exonuclease activity"/>
    <property type="evidence" value="ECO:0007669"/>
    <property type="project" value="TreeGrafter"/>
</dbReference>
<feature type="domain" description="Xrn1 N-terminal" evidence="3">
    <location>
        <begin position="1"/>
        <end position="230"/>
    </location>
</feature>
<evidence type="ECO:0000313" key="4">
    <source>
        <dbReference type="EMBL" id="KYF41091.1"/>
    </source>
</evidence>
<dbReference type="Proteomes" id="UP000074247">
    <property type="component" value="Unassembled WGS sequence"/>
</dbReference>
<evidence type="ECO:0000259" key="3">
    <source>
        <dbReference type="Pfam" id="PF03159"/>
    </source>
</evidence>
<dbReference type="CDD" id="cd18673">
    <property type="entry name" value="PIN_XRN1-2-like"/>
    <property type="match status" value="1"/>
</dbReference>
<keyword evidence="4" id="KW-0269">Exonuclease</keyword>
<dbReference type="EMBL" id="AGQS02005306">
    <property type="protein sequence ID" value="KYF41091.1"/>
    <property type="molecule type" value="Genomic_DNA"/>
</dbReference>
<protein>
    <submittedName>
        <fullName evidence="4">XRN 5'-3' exonuclease N-terminus protein</fullName>
    </submittedName>
</protein>
<dbReference type="Pfam" id="PF03159">
    <property type="entry name" value="XRN_N"/>
    <property type="match status" value="1"/>
</dbReference>